<dbReference type="InterPro" id="IPR000322">
    <property type="entry name" value="Glyco_hydro_31_TIM"/>
</dbReference>
<dbReference type="Gene3D" id="2.60.40.10">
    <property type="entry name" value="Immunoglobulins"/>
    <property type="match status" value="1"/>
</dbReference>
<feature type="domain" description="Glycoside hydrolase family 31 TIM barrel" evidence="2">
    <location>
        <begin position="623"/>
        <end position="974"/>
    </location>
</feature>
<comment type="similarity">
    <text evidence="1">Belongs to the glycosyl hydrolase 31 family.</text>
</comment>
<evidence type="ECO:0000259" key="4">
    <source>
        <dbReference type="Pfam" id="PF21365"/>
    </source>
</evidence>
<evidence type="ECO:0000313" key="6">
    <source>
        <dbReference type="EMBL" id="MDI4647264.1"/>
    </source>
</evidence>
<proteinExistence type="inferred from homology"/>
<feature type="domain" description="Lmo2446-like N-terminal" evidence="5">
    <location>
        <begin position="274"/>
        <end position="345"/>
    </location>
</feature>
<keyword evidence="7" id="KW-1185">Reference proteome</keyword>
<comment type="caution">
    <text evidence="6">The sequence shown here is derived from an EMBL/GenBank/DDBJ whole genome shotgun (WGS) entry which is preliminary data.</text>
</comment>
<evidence type="ECO:0000313" key="7">
    <source>
        <dbReference type="Proteomes" id="UP001161691"/>
    </source>
</evidence>
<dbReference type="InterPro" id="IPR017853">
    <property type="entry name" value="GH"/>
</dbReference>
<evidence type="ECO:0000259" key="3">
    <source>
        <dbReference type="Pfam" id="PF13802"/>
    </source>
</evidence>
<dbReference type="Gene3D" id="2.60.40.1180">
    <property type="entry name" value="Golgi alpha-mannosidase II"/>
    <property type="match status" value="1"/>
</dbReference>
<dbReference type="PANTHER" id="PTHR43863:SF2">
    <property type="entry name" value="MALTASE-GLUCOAMYLASE"/>
    <property type="match status" value="1"/>
</dbReference>
<dbReference type="Pfam" id="PF01055">
    <property type="entry name" value="Glyco_hydro_31_2nd"/>
    <property type="match status" value="1"/>
</dbReference>
<dbReference type="EMBL" id="JAGRPV010000001">
    <property type="protein sequence ID" value="MDI4647264.1"/>
    <property type="molecule type" value="Genomic_DNA"/>
</dbReference>
<keyword evidence="6" id="KW-0378">Hydrolase</keyword>
<feature type="domain" description="Glycoside hydrolase family 31 N-terminal" evidence="3">
    <location>
        <begin position="508"/>
        <end position="575"/>
    </location>
</feature>
<dbReference type="Gene3D" id="2.60.40.1760">
    <property type="entry name" value="glycosyl hydrolase (family 31)"/>
    <property type="match status" value="1"/>
</dbReference>
<sequence length="1178" mass="131739">MNETMVGLGGQAFACYAWLLEGRIAEAKRWVRELSGDIGGGVNDTVDLALWLWCAGACRAAEGRHDEEAYPPAAVRLCIDRIRSGWDKEGRHWLLRKLVGIFTANIAVMYGAIDAIRPYAEDADLEPLLAEMRMYAFIYALREGEYVGLKGDPAMIGDMGDIALIAVPFKLVRMDDLYLERTIHTLEKRLSGHGVSFSRRRYPAEETERADLTLLLAWYYAEAGYEAYARRMLQSAATLRKSEPERSDLADALLSIVKCRLSAPMRKKRGTIVFHKPVGENDPYSSRNYERDPRHPEAGEPVWIRAHTIPFHADQHVCVIRHVEGEAPQEYPMRLAASPDGERYWEASIGSFQDGRRVNYEFEARFDNEIARSGSYGFDVLRWHRLRMTDVREDAAGLLVLFERAGSLRGIPCLRIKRHSAWSVRLSFALAEETIAGEAAASWIDADEADAADTAETAAKDSAKPDGGTTDTLARSLGSLARLFGGAADGEWADIALLAGRDGRARKLRIGFAKQGDESFFGTGERFSHLELSGREVDCSVYNKYKNHGLKTYLPVPMFVSSAGYGFYADTTAAVKLRFGSRKPDRTEAEVGWPEGAEQLSMYLFDGGPGETLREYAGLTGMPALPPKWCFGLWISSNSWDSERDVREQFALAKTHGVPVGAIILEQWSDEATFYIFNGAQYEVKSGEEAFRYADFAFDPAGKWPDPKRMVRELHEAGVRVLLWQAPYQMYFGSVSNAQRDADERTMLERDYHVRYRDGRPYRSHFYWFGHSLLPDFTNPKARDWWMEKREYLVSEIGIDGYKTDGGECILDEGLLFANGKTEEEMRNAYPNAFAEAYYRSVADRPGGGVTFSRAGCQGAQRLPVHWAGDDLSTFPAFRDAVRAGLSAGLSGIPFWGWDLGNFSGEIPNAELYIRSTQMSVFCPIVQLHSESMEKKTYDRTPWNVAERTGSRLALIQFKRYMDLRMNLVPYCYEQALASSATGLPMMRAMFLSHPEDPACARIWEQYMFGESLLVAPVLEEGATSKRLYLPKGDWMDFFSGETVSGGAMLEREAGIGQIPVYQRADSVVPLNLGDDGRLFGPVGNGMEGYRRLVFWVHLTDRLQYRFADDLGNEVCLEAALEGDKLSIRAEGAYGAGIVVVLNRIPGIGSGDVIVTGSVLVELLFNDGTLIKDEEDAG</sequence>
<dbReference type="SUPFAM" id="SSF74650">
    <property type="entry name" value="Galactose mutarotase-like"/>
    <property type="match status" value="1"/>
</dbReference>
<dbReference type="InterPro" id="IPR025887">
    <property type="entry name" value="Glyco_hydro_31_N_dom"/>
</dbReference>
<dbReference type="InterPro" id="IPR011013">
    <property type="entry name" value="Gal_mutarotase_sf_dom"/>
</dbReference>
<evidence type="ECO:0000259" key="5">
    <source>
        <dbReference type="Pfam" id="PF22681"/>
    </source>
</evidence>
<dbReference type="Pfam" id="PF21365">
    <property type="entry name" value="Glyco_hydro_31_3rd"/>
    <property type="match status" value="1"/>
</dbReference>
<organism evidence="6 7">
    <name type="scientific">Cohnella hashimotonis</name>
    <dbReference type="NCBI Taxonomy" id="2826895"/>
    <lineage>
        <taxon>Bacteria</taxon>
        <taxon>Bacillati</taxon>
        <taxon>Bacillota</taxon>
        <taxon>Bacilli</taxon>
        <taxon>Bacillales</taxon>
        <taxon>Paenibacillaceae</taxon>
        <taxon>Cohnella</taxon>
    </lineage>
</organism>
<dbReference type="GO" id="GO:0016787">
    <property type="term" value="F:hydrolase activity"/>
    <property type="evidence" value="ECO:0007669"/>
    <property type="project" value="UniProtKB-KW"/>
</dbReference>
<evidence type="ECO:0000256" key="1">
    <source>
        <dbReference type="ARBA" id="ARBA00007806"/>
    </source>
</evidence>
<dbReference type="InterPro" id="IPR048395">
    <property type="entry name" value="Glyco_hydro_31_C"/>
</dbReference>
<evidence type="ECO:0000259" key="2">
    <source>
        <dbReference type="Pfam" id="PF01055"/>
    </source>
</evidence>
<dbReference type="Gene3D" id="3.20.20.80">
    <property type="entry name" value="Glycosidases"/>
    <property type="match status" value="1"/>
</dbReference>
<dbReference type="CDD" id="cd06597">
    <property type="entry name" value="GH31_transferase_CtsY"/>
    <property type="match status" value="1"/>
</dbReference>
<dbReference type="Pfam" id="PF22681">
    <property type="entry name" value="Lmo2446-like_N"/>
    <property type="match status" value="1"/>
</dbReference>
<protein>
    <submittedName>
        <fullName evidence="6">Glycoside hydrolase family 31 protein</fullName>
    </submittedName>
</protein>
<dbReference type="RefSeq" id="WP_282910039.1">
    <property type="nucleotide sequence ID" value="NZ_JAGRPV010000001.1"/>
</dbReference>
<dbReference type="SUPFAM" id="SSF51011">
    <property type="entry name" value="Glycosyl hydrolase domain"/>
    <property type="match status" value="1"/>
</dbReference>
<gene>
    <name evidence="6" type="ORF">KB449_19975</name>
</gene>
<reference evidence="6" key="1">
    <citation type="submission" date="2023-04" db="EMBL/GenBank/DDBJ databases">
        <title>Comparative genomic analysis of Cohnella hashimotonis sp. nov., isolated from the International Space Station.</title>
        <authorList>
            <person name="Venkateswaran K."/>
            <person name="Simpson A."/>
        </authorList>
    </citation>
    <scope>NUCLEOTIDE SEQUENCE</scope>
    <source>
        <strain evidence="6">F6_2S_P_1</strain>
    </source>
</reference>
<dbReference type="InterPro" id="IPR013780">
    <property type="entry name" value="Glyco_hydro_b"/>
</dbReference>
<dbReference type="SUPFAM" id="SSF51445">
    <property type="entry name" value="(Trans)glycosidases"/>
    <property type="match status" value="1"/>
</dbReference>
<dbReference type="InterPro" id="IPR051816">
    <property type="entry name" value="Glycosyl_Hydrolase_31"/>
</dbReference>
<dbReference type="PANTHER" id="PTHR43863">
    <property type="entry name" value="HYDROLASE, PUTATIVE (AFU_ORTHOLOGUE AFUA_1G03140)-RELATED"/>
    <property type="match status" value="1"/>
</dbReference>
<dbReference type="InterPro" id="IPR055242">
    <property type="entry name" value="Lmo2446-like_N"/>
</dbReference>
<accession>A0ABT6TKL7</accession>
<dbReference type="InterPro" id="IPR013783">
    <property type="entry name" value="Ig-like_fold"/>
</dbReference>
<dbReference type="Pfam" id="PF13802">
    <property type="entry name" value="Gal_mutarotas_2"/>
    <property type="match status" value="1"/>
</dbReference>
<name>A0ABT6TKL7_9BACL</name>
<dbReference type="CDD" id="cd14752">
    <property type="entry name" value="GH31_N"/>
    <property type="match status" value="1"/>
</dbReference>
<dbReference type="Proteomes" id="UP001161691">
    <property type="component" value="Unassembled WGS sequence"/>
</dbReference>
<feature type="domain" description="Glycosyl hydrolase family 31 C-terminal" evidence="4">
    <location>
        <begin position="983"/>
        <end position="1069"/>
    </location>
</feature>